<dbReference type="Pfam" id="PF06108">
    <property type="entry name" value="DUF952"/>
    <property type="match status" value="1"/>
</dbReference>
<dbReference type="SUPFAM" id="SSF56399">
    <property type="entry name" value="ADP-ribosylation"/>
    <property type="match status" value="1"/>
</dbReference>
<reference evidence="2 3" key="1">
    <citation type="submission" date="2023-08" db="EMBL/GenBank/DDBJ databases">
        <title>Nocardioides seae sp. nov., a bacterium isolated from a soil.</title>
        <authorList>
            <person name="Wang X."/>
        </authorList>
    </citation>
    <scope>NUCLEOTIDE SEQUENCE [LARGE SCALE GENOMIC DNA]</scope>
    <source>
        <strain evidence="2 3">YZH12</strain>
    </source>
</reference>
<evidence type="ECO:0000256" key="1">
    <source>
        <dbReference type="SAM" id="Phobius"/>
    </source>
</evidence>
<dbReference type="PANTHER" id="PTHR34129:SF1">
    <property type="entry name" value="DUF952 DOMAIN-CONTAINING PROTEIN"/>
    <property type="match status" value="1"/>
</dbReference>
<keyword evidence="1" id="KW-1133">Transmembrane helix</keyword>
<gene>
    <name evidence="2" type="ORF">RDV89_18690</name>
</gene>
<accession>A0ABU3Q256</accession>
<organism evidence="2 3">
    <name type="scientific">Nocardioides imazamoxiresistens</name>
    <dbReference type="NCBI Taxonomy" id="3231893"/>
    <lineage>
        <taxon>Bacteria</taxon>
        <taxon>Bacillati</taxon>
        <taxon>Actinomycetota</taxon>
        <taxon>Actinomycetes</taxon>
        <taxon>Propionibacteriales</taxon>
        <taxon>Nocardioidaceae</taxon>
        <taxon>Nocardioides</taxon>
    </lineage>
</organism>
<evidence type="ECO:0000313" key="2">
    <source>
        <dbReference type="EMBL" id="MDT9595122.1"/>
    </source>
</evidence>
<dbReference type="EMBL" id="JAVYII010000010">
    <property type="protein sequence ID" value="MDT9595122.1"/>
    <property type="molecule type" value="Genomic_DNA"/>
</dbReference>
<feature type="transmembrane region" description="Helical" evidence="1">
    <location>
        <begin position="148"/>
        <end position="169"/>
    </location>
</feature>
<protein>
    <submittedName>
        <fullName evidence="2">DUF952 domain-containing protein</fullName>
    </submittedName>
</protein>
<feature type="transmembrane region" description="Helical" evidence="1">
    <location>
        <begin position="121"/>
        <end position="142"/>
    </location>
</feature>
<evidence type="ECO:0000313" key="3">
    <source>
        <dbReference type="Proteomes" id="UP001268542"/>
    </source>
</evidence>
<proteinExistence type="predicted"/>
<comment type="caution">
    <text evidence="2">The sequence shown here is derived from an EMBL/GenBank/DDBJ whole genome shotgun (WGS) entry which is preliminary data.</text>
</comment>
<dbReference type="Proteomes" id="UP001268542">
    <property type="component" value="Unassembled WGS sequence"/>
</dbReference>
<dbReference type="PANTHER" id="PTHR34129">
    <property type="entry name" value="BLR1139 PROTEIN"/>
    <property type="match status" value="1"/>
</dbReference>
<keyword evidence="1" id="KW-0472">Membrane</keyword>
<name>A0ABU3Q256_9ACTN</name>
<dbReference type="InterPro" id="IPR009297">
    <property type="entry name" value="DUF952"/>
</dbReference>
<dbReference type="RefSeq" id="WP_315735557.1">
    <property type="nucleotide sequence ID" value="NZ_JAVYII010000010.1"/>
</dbReference>
<keyword evidence="3" id="KW-1185">Reference proteome</keyword>
<sequence length="176" mass="19033">MLIFHISTVSDWTRAQADGAYTTSTRGRTLEQEGFLHAARREQVRGVFERYYADLAEPLVLLTVDTDRLEEAGVPWREDAVGDDRYPHVYGALPPAAVVRVTPMTRNGVAASFTELFLREALVAAAWLLGAMLLAALGVVLGRATGTAWGPFLGGVVGLVVGGAVAVLLSRRRGRR</sequence>
<keyword evidence="1" id="KW-0812">Transmembrane</keyword>
<dbReference type="Gene3D" id="3.20.170.20">
    <property type="entry name" value="Protein of unknown function DUF952"/>
    <property type="match status" value="1"/>
</dbReference>